<dbReference type="Gene3D" id="3.40.50.920">
    <property type="match status" value="1"/>
</dbReference>
<reference evidence="12 13" key="1">
    <citation type="journal article" date="2010" name="Stand. Genomic Sci.">
        <title>Non-contiguous finished genome sequence of Aminomonas paucivorans type strain (GLU-3).</title>
        <authorList>
            <person name="Pitluck S."/>
            <person name="Yasawong M."/>
            <person name="Held B."/>
            <person name="Lapidus A."/>
            <person name="Nolan M."/>
            <person name="Copeland A."/>
            <person name="Lucas S."/>
            <person name="Del Rio T.G."/>
            <person name="Tice H."/>
            <person name="Cheng J.F."/>
            <person name="Chertkov O."/>
            <person name="Goodwin L."/>
            <person name="Tapia R."/>
            <person name="Han C."/>
            <person name="Liolios K."/>
            <person name="Ivanova N."/>
            <person name="Mavromatis K."/>
            <person name="Ovchinnikova G."/>
            <person name="Pati A."/>
            <person name="Chen A."/>
            <person name="Palaniappan K."/>
            <person name="Land M."/>
            <person name="Hauser L."/>
            <person name="Chang Y.J."/>
            <person name="Jeffries C.D."/>
            <person name="Pukall R."/>
            <person name="Spring S."/>
            <person name="Rohde M."/>
            <person name="Sikorski J."/>
            <person name="Goker M."/>
            <person name="Woyke T."/>
            <person name="Bristow J."/>
            <person name="Eisen J.A."/>
            <person name="Markowitz V."/>
            <person name="Hugenholtz P."/>
            <person name="Kyrpides N.C."/>
            <person name="Klenk H.P."/>
        </authorList>
    </citation>
    <scope>NUCLEOTIDE SEQUENCE [LARGE SCALE GENOMIC DNA]</scope>
    <source>
        <strain evidence="12 13">DSM 12260</strain>
    </source>
</reference>
<dbReference type="GO" id="GO:0030976">
    <property type="term" value="F:thiamine pyrophosphate binding"/>
    <property type="evidence" value="ECO:0007669"/>
    <property type="project" value="UniProtKB-UniRule"/>
</dbReference>
<dbReference type="Pfam" id="PF02780">
    <property type="entry name" value="Transketolase_C"/>
    <property type="match status" value="1"/>
</dbReference>
<evidence type="ECO:0000259" key="11">
    <source>
        <dbReference type="SMART" id="SM00861"/>
    </source>
</evidence>
<dbReference type="HOGENOM" id="CLU_009227_1_4_0"/>
<comment type="cofactor">
    <cofactor evidence="10">
        <name>thiamine diphosphate</name>
        <dbReference type="ChEBI" id="CHEBI:58937"/>
    </cofactor>
    <text evidence="10">Binds 1 thiamine pyrophosphate per subunit.</text>
</comment>
<keyword evidence="9 10" id="KW-0414">Isoprene biosynthesis</keyword>
<dbReference type="GO" id="GO:0005829">
    <property type="term" value="C:cytosol"/>
    <property type="evidence" value="ECO:0007669"/>
    <property type="project" value="TreeGrafter"/>
</dbReference>
<evidence type="ECO:0000256" key="7">
    <source>
        <dbReference type="ARBA" id="ARBA00022977"/>
    </source>
</evidence>
<dbReference type="Proteomes" id="UP000005096">
    <property type="component" value="Chromosome"/>
</dbReference>
<evidence type="ECO:0000256" key="6">
    <source>
        <dbReference type="ARBA" id="ARBA00022842"/>
    </source>
</evidence>
<sequence>METPQRPPTPILDRVGSYRKLRELSPSDLEALCGELRGVIQDVTCRNGGHLASSLGAVELIVSLLRVFDPGRDRILFDVGHQAYAYKLLTDRRERFSTLRRKGGISGFPRRHESPFDAFDVGHSSTSISAALGFAKARDLKRERHEVVAVIGDGALLNGLAFEGLNNVRSAGSKVLIVLNDNEMSINTRIGGMAEHLAKLSVHPTYRRFKQFIKEQCRTLRRGDTVEEVLGRWKTKLKSLLLPPNIFEEMDITYWGPFDGHRLDELEEIFGLARDYPESLLIHVITRKGKGCPEAEAQPATFHGVGAGTVLGAPSQKKAPDWSRVAARVAERLAEEDPRVVCCTAAMKEGTKLQEFSRRFPHRFFDVGISEGHLLTFAAGMAAGGLRPLVCIYSTFLQRAMDQWVHDICLPGLPVLLCVDRAGLVGEDGETHQGLLDLPWGRVIPGLTFMAPRDQADLEFMMRGWLAREIPGAIRYPRGTVPPSLYRNEGSPLSGWGTPETLHQGEETCLVGVGSTTKLMMDALALSRERGETLPTVVDARFLKPLDETFYRDLLRTHRQLVVAEEAYVSGGFGESLAAFAHREGSPCLVRTLGVGDHFVAHASRAEQWQEEGLTPEHILSFLHVWATASA</sequence>
<name>E3D0Q5_9BACT</name>
<evidence type="ECO:0000256" key="9">
    <source>
        <dbReference type="ARBA" id="ARBA00023229"/>
    </source>
</evidence>
<feature type="binding site" evidence="10">
    <location>
        <begin position="122"/>
        <end position="124"/>
    </location>
    <ligand>
        <name>thiamine diphosphate</name>
        <dbReference type="ChEBI" id="CHEBI:58937"/>
    </ligand>
</feature>
<evidence type="ECO:0000256" key="2">
    <source>
        <dbReference type="ARBA" id="ARBA00011081"/>
    </source>
</evidence>
<feature type="binding site" evidence="10">
    <location>
        <position position="81"/>
    </location>
    <ligand>
        <name>thiamine diphosphate</name>
        <dbReference type="ChEBI" id="CHEBI:58937"/>
    </ligand>
</feature>
<comment type="caution">
    <text evidence="10">Lacks conserved residue(s) required for the propagation of feature annotation.</text>
</comment>
<dbReference type="EMBL" id="CM001022">
    <property type="protein sequence ID" value="EFQ23876.1"/>
    <property type="molecule type" value="Genomic_DNA"/>
</dbReference>
<dbReference type="InterPro" id="IPR005477">
    <property type="entry name" value="Dxylulose-5-P_synthase"/>
</dbReference>
<evidence type="ECO:0000256" key="3">
    <source>
        <dbReference type="ARBA" id="ARBA00011738"/>
    </source>
</evidence>
<feature type="binding site" evidence="10">
    <location>
        <begin position="154"/>
        <end position="155"/>
    </location>
    <ligand>
        <name>thiamine diphosphate</name>
        <dbReference type="ChEBI" id="CHEBI:58937"/>
    </ligand>
</feature>
<feature type="binding site" evidence="10">
    <location>
        <position position="182"/>
    </location>
    <ligand>
        <name>Mg(2+)</name>
        <dbReference type="ChEBI" id="CHEBI:18420"/>
    </ligand>
</feature>
<keyword evidence="6 10" id="KW-0460">Magnesium</keyword>
<dbReference type="InterPro" id="IPR009014">
    <property type="entry name" value="Transketo_C/PFOR_II"/>
</dbReference>
<comment type="subunit">
    <text evidence="3 10">Homodimer.</text>
</comment>
<dbReference type="NCBIfam" id="TIGR00204">
    <property type="entry name" value="dxs"/>
    <property type="match status" value="1"/>
</dbReference>
<dbReference type="CDD" id="cd02007">
    <property type="entry name" value="TPP_DXS"/>
    <property type="match status" value="1"/>
</dbReference>
<organism evidence="12 13">
    <name type="scientific">Aminomonas paucivorans DSM 12260</name>
    <dbReference type="NCBI Taxonomy" id="584708"/>
    <lineage>
        <taxon>Bacteria</taxon>
        <taxon>Thermotogati</taxon>
        <taxon>Synergistota</taxon>
        <taxon>Synergistia</taxon>
        <taxon>Synergistales</taxon>
        <taxon>Synergistaceae</taxon>
        <taxon>Aminomonas</taxon>
    </lineage>
</organism>
<dbReference type="InterPro" id="IPR029061">
    <property type="entry name" value="THDP-binding"/>
</dbReference>
<dbReference type="InterPro" id="IPR005475">
    <property type="entry name" value="Transketolase-like_Pyr-bd"/>
</dbReference>
<dbReference type="UniPathway" id="UPA00064">
    <property type="reaction ID" value="UER00091"/>
</dbReference>
<evidence type="ECO:0000256" key="4">
    <source>
        <dbReference type="ARBA" id="ARBA00022679"/>
    </source>
</evidence>
<keyword evidence="4 10" id="KW-0808">Transferase</keyword>
<comment type="pathway">
    <text evidence="1 10">Metabolic intermediate biosynthesis; 1-deoxy-D-xylulose 5-phosphate biosynthesis; 1-deoxy-D-xylulose 5-phosphate from D-glyceraldehyde 3-phosphate and pyruvate: step 1/1.</text>
</comment>
<dbReference type="NCBIfam" id="NF003933">
    <property type="entry name" value="PRK05444.2-2"/>
    <property type="match status" value="1"/>
</dbReference>
<dbReference type="eggNOG" id="COG1154">
    <property type="taxonomic scope" value="Bacteria"/>
</dbReference>
<comment type="catalytic activity">
    <reaction evidence="10">
        <text>D-glyceraldehyde 3-phosphate + pyruvate + H(+) = 1-deoxy-D-xylulose 5-phosphate + CO2</text>
        <dbReference type="Rhea" id="RHEA:12605"/>
        <dbReference type="ChEBI" id="CHEBI:15361"/>
        <dbReference type="ChEBI" id="CHEBI:15378"/>
        <dbReference type="ChEBI" id="CHEBI:16526"/>
        <dbReference type="ChEBI" id="CHEBI:57792"/>
        <dbReference type="ChEBI" id="CHEBI:59776"/>
        <dbReference type="EC" id="2.2.1.7"/>
    </reaction>
</comment>
<dbReference type="Gene3D" id="3.40.50.970">
    <property type="match status" value="2"/>
</dbReference>
<feature type="binding site" evidence="10">
    <location>
        <position position="182"/>
    </location>
    <ligand>
        <name>thiamine diphosphate</name>
        <dbReference type="ChEBI" id="CHEBI:58937"/>
    </ligand>
</feature>
<evidence type="ECO:0000256" key="1">
    <source>
        <dbReference type="ARBA" id="ARBA00004980"/>
    </source>
</evidence>
<comment type="similarity">
    <text evidence="2 10">Belongs to the transketolase family. DXPS subfamily.</text>
</comment>
<dbReference type="EC" id="2.2.1.7" evidence="10"/>
<dbReference type="HAMAP" id="MF_00315">
    <property type="entry name" value="DXP_synth"/>
    <property type="match status" value="1"/>
</dbReference>
<dbReference type="GO" id="GO:0016114">
    <property type="term" value="P:terpenoid biosynthetic process"/>
    <property type="evidence" value="ECO:0007669"/>
    <property type="project" value="UniProtKB-UniRule"/>
</dbReference>
<keyword evidence="5 10" id="KW-0479">Metal-binding</keyword>
<dbReference type="AlphaFoldDB" id="E3D0Q5"/>
<accession>E3D0Q5</accession>
<dbReference type="RefSeq" id="WP_006301080.1">
    <property type="nucleotide sequence ID" value="NZ_CM001022.1"/>
</dbReference>
<dbReference type="OrthoDB" id="9803371at2"/>
<feature type="binding site" evidence="10">
    <location>
        <position position="371"/>
    </location>
    <ligand>
        <name>thiamine diphosphate</name>
        <dbReference type="ChEBI" id="CHEBI:58937"/>
    </ligand>
</feature>
<evidence type="ECO:0000313" key="12">
    <source>
        <dbReference type="EMBL" id="EFQ23876.1"/>
    </source>
</evidence>
<dbReference type="Pfam" id="PF13292">
    <property type="entry name" value="DXP_synthase_N"/>
    <property type="match status" value="1"/>
</dbReference>
<dbReference type="PROSITE" id="PS00802">
    <property type="entry name" value="TRANSKETOLASE_2"/>
    <property type="match status" value="1"/>
</dbReference>
<dbReference type="SUPFAM" id="SSF52518">
    <property type="entry name" value="Thiamin diphosphate-binding fold (THDP-binding)"/>
    <property type="match status" value="2"/>
</dbReference>
<dbReference type="SMART" id="SM00861">
    <property type="entry name" value="Transket_pyr"/>
    <property type="match status" value="1"/>
</dbReference>
<comment type="function">
    <text evidence="10">Catalyzes the acyloin condensation reaction between C atoms 2 and 3 of pyruvate and glyceraldehyde 3-phosphate to yield 1-deoxy-D-xylulose-5-phosphate (DXP).</text>
</comment>
<dbReference type="PANTHER" id="PTHR43322:SF5">
    <property type="entry name" value="1-DEOXY-D-XYLULOSE-5-PHOSPHATE SYNTHASE, CHLOROPLASTIC"/>
    <property type="match status" value="1"/>
</dbReference>
<evidence type="ECO:0000256" key="10">
    <source>
        <dbReference type="HAMAP-Rule" id="MF_00315"/>
    </source>
</evidence>
<evidence type="ECO:0000256" key="8">
    <source>
        <dbReference type="ARBA" id="ARBA00023052"/>
    </source>
</evidence>
<dbReference type="GO" id="GO:0008661">
    <property type="term" value="F:1-deoxy-D-xylulose-5-phosphate synthase activity"/>
    <property type="evidence" value="ECO:0007669"/>
    <property type="project" value="UniProtKB-UniRule"/>
</dbReference>
<evidence type="ECO:0000256" key="5">
    <source>
        <dbReference type="ARBA" id="ARBA00022723"/>
    </source>
</evidence>
<dbReference type="GO" id="GO:0000287">
    <property type="term" value="F:magnesium ion binding"/>
    <property type="evidence" value="ECO:0007669"/>
    <property type="project" value="UniProtKB-UniRule"/>
</dbReference>
<dbReference type="SUPFAM" id="SSF52922">
    <property type="entry name" value="TK C-terminal domain-like"/>
    <property type="match status" value="1"/>
</dbReference>
<keyword evidence="7 10" id="KW-0784">Thiamine biosynthesis</keyword>
<dbReference type="GO" id="GO:0009228">
    <property type="term" value="P:thiamine biosynthetic process"/>
    <property type="evidence" value="ECO:0007669"/>
    <property type="project" value="UniProtKB-UniRule"/>
</dbReference>
<keyword evidence="13" id="KW-1185">Reference proteome</keyword>
<dbReference type="PANTHER" id="PTHR43322">
    <property type="entry name" value="1-D-DEOXYXYLULOSE 5-PHOSPHATE SYNTHASE-RELATED"/>
    <property type="match status" value="1"/>
</dbReference>
<feature type="domain" description="Transketolase-like pyrimidine-binding" evidence="11">
    <location>
        <begin position="320"/>
        <end position="483"/>
    </location>
</feature>
<gene>
    <name evidence="10" type="primary">dxs</name>
    <name evidence="12" type="ORF">Apau_1457</name>
</gene>
<protein>
    <recommendedName>
        <fullName evidence="10">1-deoxy-D-xylulose-5-phosphate synthase</fullName>
        <ecNumber evidence="10">2.2.1.7</ecNumber>
    </recommendedName>
    <alternativeName>
        <fullName evidence="10">1-deoxyxylulose-5-phosphate synthase</fullName>
        <shortName evidence="10">DXP synthase</shortName>
        <shortName evidence="10">DXPS</shortName>
    </alternativeName>
</protein>
<keyword evidence="8 10" id="KW-0786">Thiamine pyrophosphate</keyword>
<dbReference type="InterPro" id="IPR020826">
    <property type="entry name" value="Transketolase_BS"/>
</dbReference>
<dbReference type="Pfam" id="PF02779">
    <property type="entry name" value="Transket_pyr"/>
    <property type="match status" value="1"/>
</dbReference>
<feature type="binding site" evidence="10">
    <location>
        <position position="153"/>
    </location>
    <ligand>
        <name>Mg(2+)</name>
        <dbReference type="ChEBI" id="CHEBI:18420"/>
    </ligand>
</feature>
<dbReference type="CDD" id="cd07033">
    <property type="entry name" value="TPP_PYR_DXS_TK_like"/>
    <property type="match status" value="1"/>
</dbReference>
<comment type="cofactor">
    <cofactor evidence="10">
        <name>Mg(2+)</name>
        <dbReference type="ChEBI" id="CHEBI:18420"/>
    </cofactor>
    <text evidence="10">Binds 1 Mg(2+) ion per subunit.</text>
</comment>
<dbReference type="GO" id="GO:0019288">
    <property type="term" value="P:isopentenyl diphosphate biosynthetic process, methylerythritol 4-phosphate pathway"/>
    <property type="evidence" value="ECO:0007669"/>
    <property type="project" value="TreeGrafter"/>
</dbReference>
<dbReference type="InterPro" id="IPR033248">
    <property type="entry name" value="Transketolase_C"/>
</dbReference>
<dbReference type="PaxDb" id="584708-Apau_1457"/>
<proteinExistence type="inferred from homology"/>
<evidence type="ECO:0000313" key="13">
    <source>
        <dbReference type="Proteomes" id="UP000005096"/>
    </source>
</evidence>
<dbReference type="STRING" id="584708.Apau_1457"/>